<evidence type="ECO:0000313" key="2">
    <source>
        <dbReference type="EMBL" id="CUQ88078.1"/>
    </source>
</evidence>
<feature type="compositionally biased region" description="Basic residues" evidence="1">
    <location>
        <begin position="612"/>
        <end position="624"/>
    </location>
</feature>
<reference evidence="2 3" key="1">
    <citation type="submission" date="2015-09" db="EMBL/GenBank/DDBJ databases">
        <authorList>
            <consortium name="Pathogen Informatics"/>
        </authorList>
    </citation>
    <scope>NUCLEOTIDE SEQUENCE [LARGE SCALE GENOMIC DNA]</scope>
    <source>
        <strain evidence="2 3">2789STDY5834928</strain>
    </source>
</reference>
<accession>A0A174ZUD7</accession>
<gene>
    <name evidence="2" type="ORF">ERS852540_01640</name>
</gene>
<feature type="compositionally biased region" description="Basic and acidic residues" evidence="1">
    <location>
        <begin position="599"/>
        <end position="611"/>
    </location>
</feature>
<evidence type="ECO:0000256" key="1">
    <source>
        <dbReference type="SAM" id="MobiDB-lite"/>
    </source>
</evidence>
<proteinExistence type="predicted"/>
<sequence>MESIIINNATIEFRLNDRTFGECVNFMKVQHGMSDKDIANRMGISTTRLGELRKRLADPNNKRRQDAASADEKRTEQIRKIVDELEIRGNHRYSYTSAPDVFDKKADRNGLIYFRIDDDDFYDLTKQIIEKFELDFMYSQEKLGECLYIKQGTYNKKYVNKTDPKIPIYTTEQQYGILRNLLNLIGYRDMASMNYVYRNPADFAECIYRLVNTGRSPQNTEKVEYRDIICSRSAYKETEHVIDLFDTYNVTDVQRDEIFRFLVRLIDRGIENSKISDEYVKAYAQCDCGKAISALNDYFAKRRSTATGDEELADFLSAEMLNSNCTDRSDLTATLFYLISEISKSEYSNFLEKFTNDSGMRQLTTVIIFEMCGYMRYHKRILLTYKNGAFYRIKTADIFEHSAEVFDTPLYNIANAVNEKEMLSETQKQIYNDAVERFTKMNPAKQNVVLEHIKAFVPSTSAICDLSYMDCYRTIRINEYDIANRVIFELIRSVHLNTTESYFPMIADCIKMSEKTEAVQNISDKGKPVNKQESNAKRYELYAKAYALVGINLTDTVEEKLKFTAEEWKVWALYECCIRSGQEELLKAVKKIAAKVIRDNQREEEKQENAKQTRKKHSKEKNIE</sequence>
<dbReference type="Proteomes" id="UP000095662">
    <property type="component" value="Unassembled WGS sequence"/>
</dbReference>
<feature type="region of interest" description="Disordered" evidence="1">
    <location>
        <begin position="599"/>
        <end position="624"/>
    </location>
</feature>
<organism evidence="2 3">
    <name type="scientific">[Eubacterium] siraeum</name>
    <dbReference type="NCBI Taxonomy" id="39492"/>
    <lineage>
        <taxon>Bacteria</taxon>
        <taxon>Bacillati</taxon>
        <taxon>Bacillota</taxon>
        <taxon>Clostridia</taxon>
        <taxon>Eubacteriales</taxon>
        <taxon>Oscillospiraceae</taxon>
        <taxon>Oscillospiraceae incertae sedis</taxon>
    </lineage>
</organism>
<name>A0A174ZUD7_9FIRM</name>
<evidence type="ECO:0000313" key="3">
    <source>
        <dbReference type="Proteomes" id="UP000095662"/>
    </source>
</evidence>
<dbReference type="AlphaFoldDB" id="A0A174ZUD7"/>
<protein>
    <submittedName>
        <fullName evidence="2">Uncharacterized protein</fullName>
    </submittedName>
</protein>
<dbReference type="EMBL" id="CZBY01000013">
    <property type="protein sequence ID" value="CUQ88078.1"/>
    <property type="molecule type" value="Genomic_DNA"/>
</dbReference>